<evidence type="ECO:0000256" key="3">
    <source>
        <dbReference type="ARBA" id="ARBA00022989"/>
    </source>
</evidence>
<feature type="domain" description="G-protein coupled receptors family 3 profile" evidence="7">
    <location>
        <begin position="25"/>
        <end position="263"/>
    </location>
</feature>
<dbReference type="GO" id="GO:0004930">
    <property type="term" value="F:G protein-coupled receptor activity"/>
    <property type="evidence" value="ECO:0007669"/>
    <property type="project" value="InterPro"/>
</dbReference>
<evidence type="ECO:0000313" key="8">
    <source>
        <dbReference type="EMBL" id="RKP38529.1"/>
    </source>
</evidence>
<dbReference type="InterPro" id="IPR017978">
    <property type="entry name" value="GPCR_3_C"/>
</dbReference>
<dbReference type="AlphaFoldDB" id="A0A4V1J5C0"/>
<keyword evidence="3 6" id="KW-1133">Transmembrane helix</keyword>
<feature type="transmembrane region" description="Helical" evidence="6">
    <location>
        <begin position="28"/>
        <end position="50"/>
    </location>
</feature>
<feature type="transmembrane region" description="Helical" evidence="6">
    <location>
        <begin position="246"/>
        <end position="271"/>
    </location>
</feature>
<evidence type="ECO:0000256" key="2">
    <source>
        <dbReference type="ARBA" id="ARBA00022692"/>
    </source>
</evidence>
<feature type="transmembrane region" description="Helical" evidence="6">
    <location>
        <begin position="62"/>
        <end position="78"/>
    </location>
</feature>
<reference evidence="9" key="1">
    <citation type="journal article" date="2018" name="Nat. Microbiol.">
        <title>Leveraging single-cell genomics to expand the fungal tree of life.</title>
        <authorList>
            <person name="Ahrendt S.R."/>
            <person name="Quandt C.A."/>
            <person name="Ciobanu D."/>
            <person name="Clum A."/>
            <person name="Salamov A."/>
            <person name="Andreopoulos B."/>
            <person name="Cheng J.F."/>
            <person name="Woyke T."/>
            <person name="Pelin A."/>
            <person name="Henrissat B."/>
            <person name="Reynolds N.K."/>
            <person name="Benny G.L."/>
            <person name="Smith M.E."/>
            <person name="James T.Y."/>
            <person name="Grigoriev I.V."/>
        </authorList>
    </citation>
    <scope>NUCLEOTIDE SEQUENCE [LARGE SCALE GENOMIC DNA]</scope>
    <source>
        <strain evidence="9">RSA 468</strain>
    </source>
</reference>
<evidence type="ECO:0000256" key="6">
    <source>
        <dbReference type="SAM" id="Phobius"/>
    </source>
</evidence>
<keyword evidence="4 6" id="KW-0472">Membrane</keyword>
<keyword evidence="2 6" id="KW-0812">Transmembrane</keyword>
<gene>
    <name evidence="8" type="ORF">BJ085DRAFT_40431</name>
</gene>
<dbReference type="Proteomes" id="UP000268162">
    <property type="component" value="Unassembled WGS sequence"/>
</dbReference>
<evidence type="ECO:0000313" key="9">
    <source>
        <dbReference type="Proteomes" id="UP000268162"/>
    </source>
</evidence>
<proteinExistence type="predicted"/>
<organism evidence="8 9">
    <name type="scientific">Dimargaris cristalligena</name>
    <dbReference type="NCBI Taxonomy" id="215637"/>
    <lineage>
        <taxon>Eukaryota</taxon>
        <taxon>Fungi</taxon>
        <taxon>Fungi incertae sedis</taxon>
        <taxon>Zoopagomycota</taxon>
        <taxon>Kickxellomycotina</taxon>
        <taxon>Dimargaritomycetes</taxon>
        <taxon>Dimargaritales</taxon>
        <taxon>Dimargaritaceae</taxon>
        <taxon>Dimargaris</taxon>
    </lineage>
</organism>
<feature type="compositionally biased region" description="Low complexity" evidence="5">
    <location>
        <begin position="322"/>
        <end position="336"/>
    </location>
</feature>
<feature type="compositionally biased region" description="Basic residues" evidence="5">
    <location>
        <begin position="337"/>
        <end position="352"/>
    </location>
</feature>
<dbReference type="GO" id="GO:0016020">
    <property type="term" value="C:membrane"/>
    <property type="evidence" value="ECO:0007669"/>
    <property type="project" value="UniProtKB-SubCell"/>
</dbReference>
<evidence type="ECO:0000256" key="5">
    <source>
        <dbReference type="SAM" id="MobiDB-lite"/>
    </source>
</evidence>
<feature type="transmembrane region" description="Helical" evidence="6">
    <location>
        <begin position="214"/>
        <end position="234"/>
    </location>
</feature>
<comment type="subcellular location">
    <subcellularLocation>
        <location evidence="1">Membrane</location>
        <topology evidence="1">Multi-pass membrane protein</topology>
    </subcellularLocation>
</comment>
<protein>
    <recommendedName>
        <fullName evidence="7">G-protein coupled receptors family 3 profile domain-containing protein</fullName>
    </recommendedName>
</protein>
<keyword evidence="9" id="KW-1185">Reference proteome</keyword>
<sequence>MTRPMDPYYDSIDVGEESLAERSIPIDIAVLSLGCIVFAIDLVAFLYILANRNYPPLKAKNIGVMGAALLSALFWWLGDSHVNGLFGAGDGILGLCLMWGLWLRHVLGIMTHLIIINYRLHLLNWVFNKRRSTRGWKFYVPVVVVAIPVMVLGIIAVALPRKYTLDYSVALKRCKHNGLIKYMCFSYSVFLILLIWVQSFVLRNIKSSFNEFRQILPACIGATLIVGINASFVLSKLHHKIPSRAILGVCNLIACQLFFWFIMGPAIWGCLFHREAYLGRFYNALQRDGLRQSLNPSGYKAQSSSTGLDAGEKKRIVSLAGTTSTTATNSNSPPFSSHHHYPNQPQHHLHLHRISDDNEHPPPFSLGTYHPTAMQPWMGYPHYSSDVALQVVPISPATDTFHHNDPQDMFVLVPTRTTGPPPSHSSMGRL</sequence>
<evidence type="ECO:0000259" key="7">
    <source>
        <dbReference type="Pfam" id="PF00003"/>
    </source>
</evidence>
<dbReference type="OrthoDB" id="5555436at2759"/>
<evidence type="ECO:0000256" key="1">
    <source>
        <dbReference type="ARBA" id="ARBA00004141"/>
    </source>
</evidence>
<dbReference type="Pfam" id="PF00003">
    <property type="entry name" value="7tm_3"/>
    <property type="match status" value="1"/>
</dbReference>
<feature type="region of interest" description="Disordered" evidence="5">
    <location>
        <begin position="321"/>
        <end position="367"/>
    </location>
</feature>
<dbReference type="EMBL" id="ML002357">
    <property type="protein sequence ID" value="RKP38529.1"/>
    <property type="molecule type" value="Genomic_DNA"/>
</dbReference>
<accession>A0A4V1J5C0</accession>
<feature type="transmembrane region" description="Helical" evidence="6">
    <location>
        <begin position="138"/>
        <end position="159"/>
    </location>
</feature>
<evidence type="ECO:0000256" key="4">
    <source>
        <dbReference type="ARBA" id="ARBA00023136"/>
    </source>
</evidence>
<feature type="transmembrane region" description="Helical" evidence="6">
    <location>
        <begin position="179"/>
        <end position="202"/>
    </location>
</feature>
<feature type="transmembrane region" description="Helical" evidence="6">
    <location>
        <begin position="98"/>
        <end position="118"/>
    </location>
</feature>
<name>A0A4V1J5C0_9FUNG</name>